<dbReference type="EMBL" id="LR743590">
    <property type="protein sequence ID" value="CAA2617653.1"/>
    <property type="molecule type" value="Genomic_DNA"/>
</dbReference>
<dbReference type="PANTHER" id="PTHR13593">
    <property type="match status" value="1"/>
</dbReference>
<feature type="chain" id="PRO_5029882701" evidence="1">
    <location>
        <begin position="21"/>
        <end position="361"/>
    </location>
</feature>
<feature type="signal peptide" evidence="1">
    <location>
        <begin position="1"/>
        <end position="20"/>
    </location>
</feature>
<gene>
    <name evidence="2" type="ORF">SI7747_03003815</name>
</gene>
<dbReference type="Proteomes" id="UP001189122">
    <property type="component" value="Unassembled WGS sequence"/>
</dbReference>
<dbReference type="InterPro" id="IPR017946">
    <property type="entry name" value="PLC-like_Pdiesterase_TIM-brl"/>
</dbReference>
<reference evidence="2 3" key="1">
    <citation type="submission" date="2019-12" db="EMBL/GenBank/DDBJ databases">
        <authorList>
            <person name="Scholz U."/>
            <person name="Mascher M."/>
            <person name="Fiebig A."/>
        </authorList>
    </citation>
    <scope>NUCLEOTIDE SEQUENCE</scope>
</reference>
<evidence type="ECO:0000313" key="2">
    <source>
        <dbReference type="EMBL" id="CAA2617653.1"/>
    </source>
</evidence>
<dbReference type="PANTHER" id="PTHR13593:SF51">
    <property type="entry name" value="F21F23.12 PROTEIN"/>
    <property type="match status" value="1"/>
</dbReference>
<evidence type="ECO:0000313" key="3">
    <source>
        <dbReference type="Proteomes" id="UP001189122"/>
    </source>
</evidence>
<dbReference type="Gene3D" id="3.20.20.190">
    <property type="entry name" value="Phosphatidylinositol (PI) phosphodiesterase"/>
    <property type="match status" value="1"/>
</dbReference>
<protein>
    <submittedName>
        <fullName evidence="2">Uncharacterized protein</fullName>
    </submittedName>
</protein>
<dbReference type="GO" id="GO:0006629">
    <property type="term" value="P:lipid metabolic process"/>
    <property type="evidence" value="ECO:0007669"/>
    <property type="project" value="InterPro"/>
</dbReference>
<dbReference type="SUPFAM" id="SSF51695">
    <property type="entry name" value="PLC-like phosphodiesterases"/>
    <property type="match status" value="1"/>
</dbReference>
<keyword evidence="3" id="KW-1185">Reference proteome</keyword>
<accession>A0A7I8IK45</accession>
<dbReference type="Pfam" id="PF26178">
    <property type="entry name" value="PI-PLC_cat"/>
    <property type="match status" value="1"/>
</dbReference>
<keyword evidence="1" id="KW-0732">Signal</keyword>
<dbReference type="GO" id="GO:0008081">
    <property type="term" value="F:phosphoric diester hydrolase activity"/>
    <property type="evidence" value="ECO:0007669"/>
    <property type="project" value="InterPro"/>
</dbReference>
<proteinExistence type="predicted"/>
<name>A0A7I8IK45_SPIIN</name>
<evidence type="ECO:0000256" key="1">
    <source>
        <dbReference type="SAM" id="SignalP"/>
    </source>
</evidence>
<dbReference type="AlphaFoldDB" id="A0A7I8IK45"/>
<sequence>MVLWAWVSVVSAWSIAGSKGDLRSAVVPLLLQRLDGCSSDSDCEPGFYCFSCMEGFRSSHCVRSTVTNQFKLVRCGFDINAVFDCLTTILFYIFRFCSEQLSALQQVRLPDHPQRVRDRGEPSRTGVPRVTFTNQEDSVTQQLNEPAVETFREIEAFLAANPSEIITLILEDYVRAPNGLTRAFNDSGLLKYWFPAARMPRRGGDWPLVSDMIAANQRLESEGIAFQWNYMVENQYGDGGMKDGRCRNRVESAPLDDKTKSLVLVNYFSSIPLKQITCVHNSADLMGMLHTCYAAAGSRWANFVAVDYYKRSKGGGPFQATDTLNGRLLCGCDDVHAFAKHGDVDRGTIDTQLPTPLDTFE</sequence>
<dbReference type="InterPro" id="IPR051057">
    <property type="entry name" value="PI-PLC_domain"/>
</dbReference>
<organism evidence="2">
    <name type="scientific">Spirodela intermedia</name>
    <name type="common">Intermediate duckweed</name>
    <dbReference type="NCBI Taxonomy" id="51605"/>
    <lineage>
        <taxon>Eukaryota</taxon>
        <taxon>Viridiplantae</taxon>
        <taxon>Streptophyta</taxon>
        <taxon>Embryophyta</taxon>
        <taxon>Tracheophyta</taxon>
        <taxon>Spermatophyta</taxon>
        <taxon>Magnoliopsida</taxon>
        <taxon>Liliopsida</taxon>
        <taxon>Araceae</taxon>
        <taxon>Lemnoideae</taxon>
        <taxon>Spirodela</taxon>
    </lineage>
</organism>
<dbReference type="EMBL" id="CACRZD030000003">
    <property type="protein sequence ID" value="CAA6657347.1"/>
    <property type="molecule type" value="Genomic_DNA"/>
</dbReference>